<reference evidence="1 2" key="1">
    <citation type="journal article" date="2018" name="Genome Res.">
        <title>The genomic architecture and molecular evolution of ant odorant receptors.</title>
        <authorList>
            <person name="McKenzie S.K."/>
            <person name="Kronauer D.J.C."/>
        </authorList>
    </citation>
    <scope>NUCLEOTIDE SEQUENCE [LARGE SCALE GENOMIC DNA]</scope>
    <source>
        <strain evidence="1">Clonal line C1</strain>
    </source>
</reference>
<dbReference type="AlphaFoldDB" id="A0A3L8DCN8"/>
<dbReference type="Proteomes" id="UP000279307">
    <property type="component" value="Chromosome 10"/>
</dbReference>
<gene>
    <name evidence="1" type="ORF">DMN91_010309</name>
</gene>
<evidence type="ECO:0000313" key="1">
    <source>
        <dbReference type="EMBL" id="RLU18066.1"/>
    </source>
</evidence>
<protein>
    <submittedName>
        <fullName evidence="1">Uncharacterized protein</fullName>
    </submittedName>
</protein>
<dbReference type="OrthoDB" id="7538321at2759"/>
<sequence length="139" mass="16208">MSASILLEEQLQLKHSISRFIENFKKTGRKNWTLVRIRSRITFLKETWKQMRCGHAALSKVADEKMRSTHAYFDGDVIAETEDTYQNTLDFLSECLEELEPPSKRLNTSIYGHLKPLIEEAFSINKRYCPRKVTKIGPD</sequence>
<dbReference type="EMBL" id="QOIP01000010">
    <property type="protein sequence ID" value="RLU18066.1"/>
    <property type="molecule type" value="Genomic_DNA"/>
</dbReference>
<accession>A0A3L8DCN8</accession>
<evidence type="ECO:0000313" key="2">
    <source>
        <dbReference type="Proteomes" id="UP000279307"/>
    </source>
</evidence>
<organism evidence="1 2">
    <name type="scientific">Ooceraea biroi</name>
    <name type="common">Clonal raider ant</name>
    <name type="synonym">Cerapachys biroi</name>
    <dbReference type="NCBI Taxonomy" id="2015173"/>
    <lineage>
        <taxon>Eukaryota</taxon>
        <taxon>Metazoa</taxon>
        <taxon>Ecdysozoa</taxon>
        <taxon>Arthropoda</taxon>
        <taxon>Hexapoda</taxon>
        <taxon>Insecta</taxon>
        <taxon>Pterygota</taxon>
        <taxon>Neoptera</taxon>
        <taxon>Endopterygota</taxon>
        <taxon>Hymenoptera</taxon>
        <taxon>Apocrita</taxon>
        <taxon>Aculeata</taxon>
        <taxon>Formicoidea</taxon>
        <taxon>Formicidae</taxon>
        <taxon>Dorylinae</taxon>
        <taxon>Ooceraea</taxon>
    </lineage>
</organism>
<proteinExistence type="predicted"/>
<comment type="caution">
    <text evidence="1">The sequence shown here is derived from an EMBL/GenBank/DDBJ whole genome shotgun (WGS) entry which is preliminary data.</text>
</comment>
<name>A0A3L8DCN8_OOCBI</name>